<feature type="coiled-coil region" evidence="1">
    <location>
        <begin position="78"/>
        <end position="157"/>
    </location>
</feature>
<gene>
    <name evidence="2" type="ORF">POCTA_138.1.T0810057</name>
</gene>
<dbReference type="OMA" id="ITTPNCI"/>
<keyword evidence="1" id="KW-0175">Coiled coil</keyword>
<protein>
    <submittedName>
        <fullName evidence="2">Uncharacterized protein</fullName>
    </submittedName>
</protein>
<evidence type="ECO:0000256" key="1">
    <source>
        <dbReference type="SAM" id="Coils"/>
    </source>
</evidence>
<accession>A0A8S1W2M8</accession>
<dbReference type="EMBL" id="CAJJDP010000080">
    <property type="protein sequence ID" value="CAD8183421.1"/>
    <property type="molecule type" value="Genomic_DNA"/>
</dbReference>
<dbReference type="Proteomes" id="UP000683925">
    <property type="component" value="Unassembled WGS sequence"/>
</dbReference>
<dbReference type="AlphaFoldDB" id="A0A8S1W2M8"/>
<sequence length="274" mass="31932">MITTPNCIESKVYEVQNSTQTLKSEQEEFKQILLKLWIQTSKSFNEDFEEILQLAINSDIQDVVNSILIIEEARLEQIKSDRQYIQLLKDEIQALKQQTIKILETQQQYRQLSELVIQLKQSNEEKEHQILEQTKLNQQLQIELNLLTSQITNLSLTLVNSKGEKIQFMESSQKEIKKLMEKDLQQTKMIQALQIQIIELDAIVKQTSQRNSVESSNHQISQTQRDEDQARLLNCSPRTTHIDFSKIVLQSLLNKKTEMVSGQSLSQIPYRFGK</sequence>
<reference evidence="2" key="1">
    <citation type="submission" date="2021-01" db="EMBL/GenBank/DDBJ databases">
        <authorList>
            <consortium name="Genoscope - CEA"/>
            <person name="William W."/>
        </authorList>
    </citation>
    <scope>NUCLEOTIDE SEQUENCE</scope>
</reference>
<evidence type="ECO:0000313" key="3">
    <source>
        <dbReference type="Proteomes" id="UP000683925"/>
    </source>
</evidence>
<dbReference type="OrthoDB" id="307868at2759"/>
<organism evidence="2 3">
    <name type="scientific">Paramecium octaurelia</name>
    <dbReference type="NCBI Taxonomy" id="43137"/>
    <lineage>
        <taxon>Eukaryota</taxon>
        <taxon>Sar</taxon>
        <taxon>Alveolata</taxon>
        <taxon>Ciliophora</taxon>
        <taxon>Intramacronucleata</taxon>
        <taxon>Oligohymenophorea</taxon>
        <taxon>Peniculida</taxon>
        <taxon>Parameciidae</taxon>
        <taxon>Paramecium</taxon>
    </lineage>
</organism>
<proteinExistence type="predicted"/>
<evidence type="ECO:0000313" key="2">
    <source>
        <dbReference type="EMBL" id="CAD8183421.1"/>
    </source>
</evidence>
<comment type="caution">
    <text evidence="2">The sequence shown here is derived from an EMBL/GenBank/DDBJ whole genome shotgun (WGS) entry which is preliminary data.</text>
</comment>
<keyword evidence="3" id="KW-1185">Reference proteome</keyword>
<name>A0A8S1W2M8_PAROT</name>